<feature type="region of interest" description="Disordered" evidence="1">
    <location>
        <begin position="91"/>
        <end position="135"/>
    </location>
</feature>
<reference evidence="2 3" key="1">
    <citation type="submission" date="2017-09" db="EMBL/GenBank/DDBJ databases">
        <title>Genome sequencing of Besnoitia besnoiti strain Bb-Ger1.</title>
        <authorList>
            <person name="Schares G."/>
            <person name="Venepally P."/>
            <person name="Lorenzi H.A."/>
        </authorList>
    </citation>
    <scope>NUCLEOTIDE SEQUENCE [LARGE SCALE GENOMIC DNA]</scope>
    <source>
        <strain evidence="2 3">Bb-Ger1</strain>
    </source>
</reference>
<feature type="compositionally biased region" description="Low complexity" evidence="1">
    <location>
        <begin position="91"/>
        <end position="133"/>
    </location>
</feature>
<comment type="caution">
    <text evidence="2">The sequence shown here is derived from an EMBL/GenBank/DDBJ whole genome shotgun (WGS) entry which is preliminary data.</text>
</comment>
<organism evidence="2 3">
    <name type="scientific">Besnoitia besnoiti</name>
    <name type="common">Apicomplexan protozoan</name>
    <dbReference type="NCBI Taxonomy" id="94643"/>
    <lineage>
        <taxon>Eukaryota</taxon>
        <taxon>Sar</taxon>
        <taxon>Alveolata</taxon>
        <taxon>Apicomplexa</taxon>
        <taxon>Conoidasida</taxon>
        <taxon>Coccidia</taxon>
        <taxon>Eucoccidiorida</taxon>
        <taxon>Eimeriorina</taxon>
        <taxon>Sarcocystidae</taxon>
        <taxon>Besnoitia</taxon>
    </lineage>
</organism>
<protein>
    <submittedName>
        <fullName evidence="2">AP2 domain transcription factor AP2VI-3</fullName>
    </submittedName>
</protein>
<feature type="region of interest" description="Disordered" evidence="1">
    <location>
        <begin position="526"/>
        <end position="579"/>
    </location>
</feature>
<evidence type="ECO:0000313" key="2">
    <source>
        <dbReference type="EMBL" id="PFH32898.1"/>
    </source>
</evidence>
<gene>
    <name evidence="2" type="ORF">BESB_015110</name>
</gene>
<feature type="compositionally biased region" description="Low complexity" evidence="1">
    <location>
        <begin position="592"/>
        <end position="605"/>
    </location>
</feature>
<proteinExistence type="predicted"/>
<accession>A0A2A9M334</accession>
<feature type="region of interest" description="Disordered" evidence="1">
    <location>
        <begin position="1262"/>
        <end position="1284"/>
    </location>
</feature>
<dbReference type="GeneID" id="40306572"/>
<feature type="region of interest" description="Disordered" evidence="1">
    <location>
        <begin position="1"/>
        <end position="22"/>
    </location>
</feature>
<evidence type="ECO:0000313" key="3">
    <source>
        <dbReference type="Proteomes" id="UP000224006"/>
    </source>
</evidence>
<dbReference type="RefSeq" id="XP_029216907.1">
    <property type="nucleotide sequence ID" value="XM_029360240.1"/>
</dbReference>
<dbReference type="EMBL" id="NWUJ01000010">
    <property type="protein sequence ID" value="PFH32898.1"/>
    <property type="molecule type" value="Genomic_DNA"/>
</dbReference>
<feature type="region of interest" description="Disordered" evidence="1">
    <location>
        <begin position="402"/>
        <end position="428"/>
    </location>
</feature>
<dbReference type="OrthoDB" id="329651at2759"/>
<keyword evidence="3" id="KW-1185">Reference proteome</keyword>
<dbReference type="Proteomes" id="UP000224006">
    <property type="component" value="Chromosome IX"/>
</dbReference>
<dbReference type="VEuPathDB" id="ToxoDB:BESB_015110"/>
<feature type="compositionally biased region" description="Gly residues" evidence="1">
    <location>
        <begin position="417"/>
        <end position="426"/>
    </location>
</feature>
<name>A0A2A9M334_BESBE</name>
<sequence length="1284" mass="133407">MPPQTLSDPLAGVSSRCGGHPWPLRAEAEAAPLREERGLLNLVAETPSDSRSELHSDPVALRGLWSSGLPTSCCKASGSAFSSSPMMPLALPSRSTSGSSDMTASTSVSSRASQVSTYEGATSPPSESASACPPHDEAAIQAVSSSPASVCVPFEFRTPVAAFSACTDLPLSQGAPGPPGKTEKSHQLGPLFTTPPPLKQLTTADPRKTAPSAFACVTSADAGYAIPPALGGGTETARELHDGLLRLDFLSPSQRLRIPLQMPKSCSGCCLPSTSGLAACAESCSTPNALSSAFRWGPERYYYPEQCTPTVAGTPGPEESLQFAGGRMEPIGLLEEHSCVSPFGGGKFSHADLYHDSVSLGAVANSQRRTTAGSEGERTPRGYHPGGVSLGRDVHRLRLFADPQEPDKDEQYPVPGGARGPSGRGRGVSLDGGDSLCNPYQELQKLTEGSPLYERGGTFPPFLRVSEPDRPETPYTYCPFDSPTSWTALTASPRKRHSRSISPSTWDGLSIPLSASDVFYQDMSLPSAGRSPRSPLVGRGGLTLPESCAHGEEPSTRLAPIRSSGLAGDSDSTARAHAPQRGIEEGLPLGVSQAAAQASEAPQPSTSHTQAATPVTEVVQGAEKNVFAPAASGVQASPVQSCAGDSPAVQGDAYSNVQQLQVKHETAASSSLPPIFREGPPPSSVHSGHDPLQATSTGVKEAKAEATSLPLVAAPAGTTSHRAASTECCASRESAEAQNDDGGAQHTLKASVSPSAAFNLVRCFLAIPHSDLTHATASASSACLAGVMDSVPTPTTASHCSPTACSSVSSESGKTAPTPFFPSRKESPCLACGNSSSSCSCAPPTGLASSRVGTDNTSSLSAASLCTSPSSSGGLEASALSLNKALSSGEEESTRARVQPAHYVARASPPSLSSGSAAIWNLAQGLQEGDSSNAASTSGLRLYANSSLSVSAAPQHLTTTVAQAIPPCPREEFAARSVSYAPSGSAGDGHVPTQAAVLQHLLPQIAKTTPVTANMWAASEPTAPQALAASSQFCPPRAFANGPASSASLLAVAGASGIDCNNLVRYPYLCPPISYIGRAAAVRAFGSASCLVNEEVPTFDEHEPAETQQESTFDFGGPTAVPIRTRKGFRKPLPLPQEMLACPGEIGDTERGNEPVLQYDAASREWRYVMHASCSREGTVSSQQSAFRAPPSTQDNVRDHQGSLVALRVFAASALRLFRVFWVEDRLARYKVFQAKKFGKERAQQLAEDWYHRARAGHVSVGSRSLRGVQGQGAPKAKKLKTES</sequence>
<evidence type="ECO:0000256" key="1">
    <source>
        <dbReference type="SAM" id="MobiDB-lite"/>
    </source>
</evidence>
<feature type="region of interest" description="Disordered" evidence="1">
    <location>
        <begin position="667"/>
        <end position="697"/>
    </location>
</feature>
<dbReference type="KEGG" id="bbes:BESB_015110"/>
<feature type="region of interest" description="Disordered" evidence="1">
    <location>
        <begin position="591"/>
        <end position="610"/>
    </location>
</feature>
<feature type="region of interest" description="Disordered" evidence="1">
    <location>
        <begin position="365"/>
        <end position="390"/>
    </location>
</feature>